<reference evidence="1 2" key="1">
    <citation type="submission" date="2024-01" db="EMBL/GenBank/DDBJ databases">
        <title>The genomes of 5 underutilized Papilionoideae crops provide insights into root nodulation and disease resistanc.</title>
        <authorList>
            <person name="Jiang F."/>
        </authorList>
    </citation>
    <scope>NUCLEOTIDE SEQUENCE [LARGE SCALE GENOMIC DNA]</scope>
    <source>
        <strain evidence="1">LVBAO_FW01</strain>
        <tissue evidence="1">Leaves</tissue>
    </source>
</reference>
<dbReference type="EMBL" id="JAYMYQ010000006">
    <property type="protein sequence ID" value="KAK7323655.1"/>
    <property type="molecule type" value="Genomic_DNA"/>
</dbReference>
<protein>
    <submittedName>
        <fullName evidence="1">Uncharacterized protein</fullName>
    </submittedName>
</protein>
<evidence type="ECO:0000313" key="2">
    <source>
        <dbReference type="Proteomes" id="UP001367508"/>
    </source>
</evidence>
<sequence length="291" mass="33657">MDLYLPSCCNFLYHVQSTEQVLWTSSFLGLFSHTSLVLPKLHILEMIPNPVWLALYSAMYNHYRTDGEIQIRPDYYRLGLGKRCSLLSHHSNLYYLHVDFRSRFDINISGIDSCFSFCQNDHNKSAFSWFFMKRDRELPGVFQASSSKYGVIQLGQRGFLLLSILQLSLLSHSLLRHSIFLVFRLLLTTLSQILEDTTSIDQPGLVLNSTFHHLLSVGRGEARQGKPVTELEILNALALDCYPTLYSAKEIECKTWICIWLARRMHDHKGTHSEPVHFVEAWSNQMPLTWL</sequence>
<dbReference type="AlphaFoldDB" id="A0AAN9KTG8"/>
<evidence type="ECO:0000313" key="1">
    <source>
        <dbReference type="EMBL" id="KAK7323655.1"/>
    </source>
</evidence>
<organism evidence="1 2">
    <name type="scientific">Canavalia gladiata</name>
    <name type="common">Sword bean</name>
    <name type="synonym">Dolichos gladiatus</name>
    <dbReference type="NCBI Taxonomy" id="3824"/>
    <lineage>
        <taxon>Eukaryota</taxon>
        <taxon>Viridiplantae</taxon>
        <taxon>Streptophyta</taxon>
        <taxon>Embryophyta</taxon>
        <taxon>Tracheophyta</taxon>
        <taxon>Spermatophyta</taxon>
        <taxon>Magnoliopsida</taxon>
        <taxon>eudicotyledons</taxon>
        <taxon>Gunneridae</taxon>
        <taxon>Pentapetalae</taxon>
        <taxon>rosids</taxon>
        <taxon>fabids</taxon>
        <taxon>Fabales</taxon>
        <taxon>Fabaceae</taxon>
        <taxon>Papilionoideae</taxon>
        <taxon>50 kb inversion clade</taxon>
        <taxon>NPAAA clade</taxon>
        <taxon>indigoferoid/millettioid clade</taxon>
        <taxon>Phaseoleae</taxon>
        <taxon>Canavalia</taxon>
    </lineage>
</organism>
<keyword evidence="2" id="KW-1185">Reference proteome</keyword>
<gene>
    <name evidence="1" type="ORF">VNO77_27138</name>
</gene>
<comment type="caution">
    <text evidence="1">The sequence shown here is derived from an EMBL/GenBank/DDBJ whole genome shotgun (WGS) entry which is preliminary data.</text>
</comment>
<proteinExistence type="predicted"/>
<dbReference type="Proteomes" id="UP001367508">
    <property type="component" value="Unassembled WGS sequence"/>
</dbReference>
<name>A0AAN9KTG8_CANGL</name>
<accession>A0AAN9KTG8</accession>